<organism evidence="2 3">
    <name type="scientific">Rhizopus stolonifer</name>
    <name type="common">Rhizopus nigricans</name>
    <dbReference type="NCBI Taxonomy" id="4846"/>
    <lineage>
        <taxon>Eukaryota</taxon>
        <taxon>Fungi</taxon>
        <taxon>Fungi incertae sedis</taxon>
        <taxon>Mucoromycota</taxon>
        <taxon>Mucoromycotina</taxon>
        <taxon>Mucoromycetes</taxon>
        <taxon>Mucorales</taxon>
        <taxon>Mucorineae</taxon>
        <taxon>Rhizopodaceae</taxon>
        <taxon>Rhizopus</taxon>
    </lineage>
</organism>
<keyword evidence="3" id="KW-1185">Reference proteome</keyword>
<reference evidence="2 3" key="1">
    <citation type="journal article" date="2018" name="G3 (Bethesda)">
        <title>Phylogenetic and Phylogenomic Definition of Rhizopus Species.</title>
        <authorList>
            <person name="Gryganskyi A.P."/>
            <person name="Golan J."/>
            <person name="Dolatabadi S."/>
            <person name="Mondo S."/>
            <person name="Robb S."/>
            <person name="Idnurm A."/>
            <person name="Muszewska A."/>
            <person name="Steczkiewicz K."/>
            <person name="Masonjones S."/>
            <person name="Liao H.L."/>
            <person name="Gajdeczka M.T."/>
            <person name="Anike F."/>
            <person name="Vuek A."/>
            <person name="Anishchenko I.M."/>
            <person name="Voigt K."/>
            <person name="de Hoog G.S."/>
            <person name="Smith M.E."/>
            <person name="Heitman J."/>
            <person name="Vilgalys R."/>
            <person name="Stajich J.E."/>
        </authorList>
    </citation>
    <scope>NUCLEOTIDE SEQUENCE [LARGE SCALE GENOMIC DNA]</scope>
    <source>
        <strain evidence="2 3">LSU 92-RS-03</strain>
    </source>
</reference>
<dbReference type="EMBL" id="PJQM01002993">
    <property type="protein sequence ID" value="RCH91442.1"/>
    <property type="molecule type" value="Genomic_DNA"/>
</dbReference>
<evidence type="ECO:0000313" key="2">
    <source>
        <dbReference type="EMBL" id="RCH91442.1"/>
    </source>
</evidence>
<dbReference type="STRING" id="4846.A0A367JNB6"/>
<name>A0A367JNB6_RHIST</name>
<keyword evidence="1" id="KW-0175">Coiled coil</keyword>
<feature type="non-terminal residue" evidence="2">
    <location>
        <position position="1"/>
    </location>
</feature>
<evidence type="ECO:0000313" key="3">
    <source>
        <dbReference type="Proteomes" id="UP000253551"/>
    </source>
</evidence>
<accession>A0A367JNB6</accession>
<dbReference type="OrthoDB" id="2289818at2759"/>
<gene>
    <name evidence="2" type="ORF">CU098_010409</name>
</gene>
<dbReference type="AlphaFoldDB" id="A0A367JNB6"/>
<evidence type="ECO:0000256" key="1">
    <source>
        <dbReference type="SAM" id="Coils"/>
    </source>
</evidence>
<proteinExistence type="predicted"/>
<feature type="coiled-coil region" evidence="1">
    <location>
        <begin position="42"/>
        <end position="94"/>
    </location>
</feature>
<feature type="coiled-coil region" evidence="1">
    <location>
        <begin position="125"/>
        <end position="191"/>
    </location>
</feature>
<comment type="caution">
    <text evidence="2">The sequence shown here is derived from an EMBL/GenBank/DDBJ whole genome shotgun (WGS) entry which is preliminary data.</text>
</comment>
<sequence length="208" mass="24805">ECFMTLDLLEKIKKIKTTSLANNSFSDQKTSHHKPKDYKAKYEQVKQVIAQQQDMIQQLNSENEKYHGVLNANKKIYEDAMAQLEKQKEITIRDMQTKAQKSLSLIIKRHLQKEQKLKKLAFFRISTLKSEKKSLQTKQQQWEEKQKCLKEKMEKLRIKGIRLASHFTTTKSKLLNEINGLRREKKEFRELFMEFKHNLIEKGIHLDQ</sequence>
<dbReference type="Proteomes" id="UP000253551">
    <property type="component" value="Unassembled WGS sequence"/>
</dbReference>
<protein>
    <submittedName>
        <fullName evidence="2">Uncharacterized protein</fullName>
    </submittedName>
</protein>